<protein>
    <submittedName>
        <fullName evidence="2">Uncharacterized protein</fullName>
    </submittedName>
</protein>
<sequence length="76" mass="8416">SSDIMDAEEDNEESSDADTEDFPVTEDTQNGDVVEDYEAEGQHDGLTIQNAMLAVYNYLQENNALQNMAFSYTANA</sequence>
<evidence type="ECO:0000313" key="2">
    <source>
        <dbReference type="EMBL" id="MBD4334866.1"/>
    </source>
</evidence>
<comment type="caution">
    <text evidence="2">The sequence shown here is derived from an EMBL/GenBank/DDBJ whole genome shotgun (WGS) entry which is preliminary data.</text>
</comment>
<feature type="compositionally biased region" description="Acidic residues" evidence="1">
    <location>
        <begin position="1"/>
        <end position="24"/>
    </location>
</feature>
<name>A0A8I0GWC6_XANCI</name>
<feature type="region of interest" description="Disordered" evidence="1">
    <location>
        <begin position="1"/>
        <end position="30"/>
    </location>
</feature>
<feature type="non-terminal residue" evidence="2">
    <location>
        <position position="1"/>
    </location>
</feature>
<feature type="non-terminal residue" evidence="2">
    <location>
        <position position="76"/>
    </location>
</feature>
<evidence type="ECO:0000256" key="1">
    <source>
        <dbReference type="SAM" id="MobiDB-lite"/>
    </source>
</evidence>
<evidence type="ECO:0000313" key="3">
    <source>
        <dbReference type="Proteomes" id="UP000653002"/>
    </source>
</evidence>
<dbReference type="EMBL" id="JAABFR010000145">
    <property type="protein sequence ID" value="MBD4334866.1"/>
    <property type="molecule type" value="Genomic_DNA"/>
</dbReference>
<accession>A0A8I0GWC6</accession>
<organism evidence="2 3">
    <name type="scientific">Xanthomonas citri pv. citri</name>
    <dbReference type="NCBI Taxonomy" id="611301"/>
    <lineage>
        <taxon>Bacteria</taxon>
        <taxon>Pseudomonadati</taxon>
        <taxon>Pseudomonadota</taxon>
        <taxon>Gammaproteobacteria</taxon>
        <taxon>Lysobacterales</taxon>
        <taxon>Lysobacteraceae</taxon>
        <taxon>Xanthomonas</taxon>
    </lineage>
</organism>
<dbReference type="AlphaFoldDB" id="A0A8I0GWC6"/>
<reference evidence="2" key="1">
    <citation type="submission" date="2020-01" db="EMBL/GenBank/DDBJ databases">
        <authorList>
            <person name="Richard D."/>
        </authorList>
    </citation>
    <scope>NUCLEOTIDE SEQUENCE</scope>
    <source>
        <strain evidence="2">JP541</strain>
    </source>
</reference>
<dbReference type="Proteomes" id="UP000653002">
    <property type="component" value="Unassembled WGS sequence"/>
</dbReference>
<proteinExistence type="predicted"/>
<gene>
    <name evidence="2" type="ORF">GUH15_01990</name>
</gene>